<dbReference type="InterPro" id="IPR036097">
    <property type="entry name" value="HisK_dim/P_sf"/>
</dbReference>
<evidence type="ECO:0000256" key="5">
    <source>
        <dbReference type="ARBA" id="ARBA00022777"/>
    </source>
</evidence>
<feature type="domain" description="PAS" evidence="6">
    <location>
        <begin position="47"/>
        <end position="108"/>
    </location>
</feature>
<dbReference type="InterPro" id="IPR000014">
    <property type="entry name" value="PAS"/>
</dbReference>
<dbReference type="CDD" id="cd00130">
    <property type="entry name" value="PAS"/>
    <property type="match status" value="2"/>
</dbReference>
<dbReference type="EMBL" id="BARS01008319">
    <property type="protein sequence ID" value="GAF77060.1"/>
    <property type="molecule type" value="Genomic_DNA"/>
</dbReference>
<evidence type="ECO:0000256" key="4">
    <source>
        <dbReference type="ARBA" id="ARBA00022679"/>
    </source>
</evidence>
<evidence type="ECO:0000256" key="1">
    <source>
        <dbReference type="ARBA" id="ARBA00000085"/>
    </source>
</evidence>
<dbReference type="InterPro" id="IPR035965">
    <property type="entry name" value="PAS-like_dom_sf"/>
</dbReference>
<dbReference type="SMART" id="SM00086">
    <property type="entry name" value="PAC"/>
    <property type="match status" value="3"/>
</dbReference>
<dbReference type="InterPro" id="IPR052162">
    <property type="entry name" value="Sensor_kinase/Photoreceptor"/>
</dbReference>
<proteinExistence type="predicted"/>
<dbReference type="AlphaFoldDB" id="X0TLV6"/>
<evidence type="ECO:0000256" key="3">
    <source>
        <dbReference type="ARBA" id="ARBA00022553"/>
    </source>
</evidence>
<dbReference type="SMART" id="SM00091">
    <property type="entry name" value="PAS"/>
    <property type="match status" value="2"/>
</dbReference>
<feature type="domain" description="PAS" evidence="6">
    <location>
        <begin position="172"/>
        <end position="238"/>
    </location>
</feature>
<sequence length="373" mass="42462">IRKDGTRKHVETSVSLIKDSEGQRKGFRGIVRDVTDRKLAETALQESEARYRSVFENTGTATVIVEEDMTISTANTEYEKLSGYSREELEGKMRWTQFIVKEDLERMKGYHVKRRENERSAPTEYEFRLVDRQGNKKDIFLKTGMIPGTKRSVASLTDITSLKQAESALLESEERYRNLSEQSTDAIYITNREGKLLYLNQSFLDLFGYSGEKIIDLKAQVMYANPNDRSKFQQEIEQNGSVRDYEVKLRKKDGTGVECLITATLRRANDGSILGYQGIIRDITEKNKLEAQLAQAQRMEALGTLAGGIAHNFNNLLMGIQGNASLMLLKTDPTHPNYRRLNNIEKMVQNGSKLTSQLLGYAMEGRYEVRPIS</sequence>
<dbReference type="SUPFAM" id="SSF47384">
    <property type="entry name" value="Homodimeric domain of signal transducing histidine kinase"/>
    <property type="match status" value="1"/>
</dbReference>
<dbReference type="NCBIfam" id="TIGR00229">
    <property type="entry name" value="sensory_box"/>
    <property type="match status" value="3"/>
</dbReference>
<dbReference type="GO" id="GO:0006355">
    <property type="term" value="P:regulation of DNA-templated transcription"/>
    <property type="evidence" value="ECO:0007669"/>
    <property type="project" value="InterPro"/>
</dbReference>
<evidence type="ECO:0000313" key="8">
    <source>
        <dbReference type="EMBL" id="GAF77060.1"/>
    </source>
</evidence>
<keyword evidence="3" id="KW-0597">Phosphoprotein</keyword>
<evidence type="ECO:0000256" key="2">
    <source>
        <dbReference type="ARBA" id="ARBA00012438"/>
    </source>
</evidence>
<feature type="non-terminal residue" evidence="8">
    <location>
        <position position="1"/>
    </location>
</feature>
<dbReference type="PANTHER" id="PTHR43304">
    <property type="entry name" value="PHYTOCHROME-LIKE PROTEIN CPH1"/>
    <property type="match status" value="1"/>
</dbReference>
<organism evidence="8">
    <name type="scientific">marine sediment metagenome</name>
    <dbReference type="NCBI Taxonomy" id="412755"/>
    <lineage>
        <taxon>unclassified sequences</taxon>
        <taxon>metagenomes</taxon>
        <taxon>ecological metagenomes</taxon>
    </lineage>
</organism>
<reference evidence="8" key="1">
    <citation type="journal article" date="2014" name="Front. Microbiol.">
        <title>High frequency of phylogenetically diverse reductive dehalogenase-homologous genes in deep subseafloor sedimentary metagenomes.</title>
        <authorList>
            <person name="Kawai M."/>
            <person name="Futagami T."/>
            <person name="Toyoda A."/>
            <person name="Takaki Y."/>
            <person name="Nishi S."/>
            <person name="Hori S."/>
            <person name="Arai W."/>
            <person name="Tsubouchi T."/>
            <person name="Morono Y."/>
            <person name="Uchiyama I."/>
            <person name="Ito T."/>
            <person name="Fujiyama A."/>
            <person name="Inagaki F."/>
            <person name="Takami H."/>
        </authorList>
    </citation>
    <scope>NUCLEOTIDE SEQUENCE</scope>
    <source>
        <strain evidence="8">Expedition CK06-06</strain>
    </source>
</reference>
<dbReference type="EC" id="2.7.13.3" evidence="2"/>
<protein>
    <recommendedName>
        <fullName evidence="2">histidine kinase</fullName>
        <ecNumber evidence="2">2.7.13.3</ecNumber>
    </recommendedName>
</protein>
<comment type="caution">
    <text evidence="8">The sequence shown here is derived from an EMBL/GenBank/DDBJ whole genome shotgun (WGS) entry which is preliminary data.</text>
</comment>
<dbReference type="InterPro" id="IPR013767">
    <property type="entry name" value="PAS_fold"/>
</dbReference>
<comment type="catalytic activity">
    <reaction evidence="1">
        <text>ATP + protein L-histidine = ADP + protein N-phospho-L-histidine.</text>
        <dbReference type="EC" id="2.7.13.3"/>
    </reaction>
</comment>
<dbReference type="SUPFAM" id="SSF55785">
    <property type="entry name" value="PYP-like sensor domain (PAS domain)"/>
    <property type="match status" value="3"/>
</dbReference>
<feature type="domain" description="PAC" evidence="7">
    <location>
        <begin position="243"/>
        <end position="295"/>
    </location>
</feature>
<keyword evidence="5" id="KW-0418">Kinase</keyword>
<evidence type="ECO:0000259" key="6">
    <source>
        <dbReference type="PROSITE" id="PS50112"/>
    </source>
</evidence>
<accession>X0TLV6</accession>
<dbReference type="Gene3D" id="3.30.450.20">
    <property type="entry name" value="PAS domain"/>
    <property type="match status" value="3"/>
</dbReference>
<dbReference type="Pfam" id="PF00989">
    <property type="entry name" value="PAS"/>
    <property type="match status" value="2"/>
</dbReference>
<dbReference type="InterPro" id="IPR000700">
    <property type="entry name" value="PAS-assoc_C"/>
</dbReference>
<keyword evidence="4" id="KW-0808">Transferase</keyword>
<dbReference type="Gene3D" id="1.10.287.130">
    <property type="match status" value="1"/>
</dbReference>
<name>X0TLV6_9ZZZZ</name>
<dbReference type="PANTHER" id="PTHR43304:SF1">
    <property type="entry name" value="PAC DOMAIN-CONTAINING PROTEIN"/>
    <property type="match status" value="1"/>
</dbReference>
<evidence type="ECO:0000259" key="7">
    <source>
        <dbReference type="PROSITE" id="PS50113"/>
    </source>
</evidence>
<dbReference type="GO" id="GO:0000155">
    <property type="term" value="F:phosphorelay sensor kinase activity"/>
    <property type="evidence" value="ECO:0007669"/>
    <property type="project" value="InterPro"/>
</dbReference>
<feature type="non-terminal residue" evidence="8">
    <location>
        <position position="373"/>
    </location>
</feature>
<dbReference type="PROSITE" id="PS50112">
    <property type="entry name" value="PAS"/>
    <property type="match status" value="2"/>
</dbReference>
<feature type="domain" description="PAC" evidence="7">
    <location>
        <begin position="1"/>
        <end position="46"/>
    </location>
</feature>
<dbReference type="Pfam" id="PF13426">
    <property type="entry name" value="PAS_9"/>
    <property type="match status" value="1"/>
</dbReference>
<gene>
    <name evidence="8" type="ORF">S01H1_15888</name>
</gene>
<dbReference type="CDD" id="cd00082">
    <property type="entry name" value="HisKA"/>
    <property type="match status" value="1"/>
</dbReference>
<dbReference type="InterPro" id="IPR001610">
    <property type="entry name" value="PAC"/>
</dbReference>
<dbReference type="InterPro" id="IPR003661">
    <property type="entry name" value="HisK_dim/P_dom"/>
</dbReference>
<dbReference type="PROSITE" id="PS50113">
    <property type="entry name" value="PAC"/>
    <property type="match status" value="2"/>
</dbReference>